<evidence type="ECO:0000313" key="3">
    <source>
        <dbReference type="Proteomes" id="UP000219286"/>
    </source>
</evidence>
<dbReference type="AlphaFoldDB" id="A0A2H2ZNN3"/>
<accession>A0A2H2ZNN3</accession>
<keyword evidence="3" id="KW-1185">Reference proteome</keyword>
<name>A0A2H2ZNN3_TRIPA</name>
<reference evidence="2 3" key="1">
    <citation type="journal article" date="2015" name="Genome Announc.">
        <title>Genome sequence and annotation of Trichoderma parareesei, the ancestor of the cellulase producer Trichoderma reesei.</title>
        <authorList>
            <person name="Yang D."/>
            <person name="Pomraning K."/>
            <person name="Kopchinskiy A."/>
            <person name="Karimi Aghcheh R."/>
            <person name="Atanasova L."/>
            <person name="Chenthamara K."/>
            <person name="Baker S.E."/>
            <person name="Zhang R."/>
            <person name="Shen Q."/>
            <person name="Freitag M."/>
            <person name="Kubicek C.P."/>
            <person name="Druzhinina I.S."/>
        </authorList>
    </citation>
    <scope>NUCLEOTIDE SEQUENCE [LARGE SCALE GENOMIC DNA]</scope>
    <source>
        <strain evidence="2 3">CBS 125925</strain>
    </source>
</reference>
<feature type="region of interest" description="Disordered" evidence="1">
    <location>
        <begin position="1"/>
        <end position="22"/>
    </location>
</feature>
<dbReference type="OrthoDB" id="4923153at2759"/>
<gene>
    <name evidence="2" type="ORF">A9Z42_0012640</name>
</gene>
<dbReference type="EMBL" id="LFMI01000170">
    <property type="protein sequence ID" value="OTA00944.1"/>
    <property type="molecule type" value="Genomic_DNA"/>
</dbReference>
<comment type="caution">
    <text evidence="2">The sequence shown here is derived from an EMBL/GenBank/DDBJ whole genome shotgun (WGS) entry which is preliminary data.</text>
</comment>
<organism evidence="2 3">
    <name type="scientific">Trichoderma parareesei</name>
    <name type="common">Filamentous fungus</name>
    <dbReference type="NCBI Taxonomy" id="858221"/>
    <lineage>
        <taxon>Eukaryota</taxon>
        <taxon>Fungi</taxon>
        <taxon>Dikarya</taxon>
        <taxon>Ascomycota</taxon>
        <taxon>Pezizomycotina</taxon>
        <taxon>Sordariomycetes</taxon>
        <taxon>Hypocreomycetidae</taxon>
        <taxon>Hypocreales</taxon>
        <taxon>Hypocreaceae</taxon>
        <taxon>Trichoderma</taxon>
    </lineage>
</organism>
<protein>
    <submittedName>
        <fullName evidence="2">Uncharacterized protein</fullName>
    </submittedName>
</protein>
<sequence length="138" mass="15645">MPGKITRSRSVDSPDPADTMLEADKMIRKLKRDREDNIRAVMTATEAALAELDEKVASRHRDFQQQREKRRLDCLTELLEIADRKAAIEDKMGNISAKAHAKVEELEAMIMAGYEGRAKDATLALEKMTGKLMEEKQE</sequence>
<dbReference type="Proteomes" id="UP000219286">
    <property type="component" value="Unassembled WGS sequence"/>
</dbReference>
<proteinExistence type="predicted"/>
<evidence type="ECO:0000256" key="1">
    <source>
        <dbReference type="SAM" id="MobiDB-lite"/>
    </source>
</evidence>
<evidence type="ECO:0000313" key="2">
    <source>
        <dbReference type="EMBL" id="OTA00944.1"/>
    </source>
</evidence>